<organism evidence="2 3">
    <name type="scientific">Pseudoduganella ginsengisoli</name>
    <dbReference type="NCBI Taxonomy" id="1462440"/>
    <lineage>
        <taxon>Bacteria</taxon>
        <taxon>Pseudomonadati</taxon>
        <taxon>Pseudomonadota</taxon>
        <taxon>Betaproteobacteria</taxon>
        <taxon>Burkholderiales</taxon>
        <taxon>Oxalobacteraceae</taxon>
        <taxon>Telluria group</taxon>
        <taxon>Pseudoduganella</taxon>
    </lineage>
</organism>
<dbReference type="InterPro" id="IPR011037">
    <property type="entry name" value="Pyrv_Knase-like_insert_dom_sf"/>
</dbReference>
<evidence type="ECO:0000259" key="1">
    <source>
        <dbReference type="PROSITE" id="PS51340"/>
    </source>
</evidence>
<dbReference type="PANTHER" id="PTHR14237:SF19">
    <property type="entry name" value="MITOCHONDRIAL AMIDOXIME REDUCING COMPONENT 1"/>
    <property type="match status" value="1"/>
</dbReference>
<dbReference type="Pfam" id="PF03476">
    <property type="entry name" value="MOSC_N"/>
    <property type="match status" value="1"/>
</dbReference>
<dbReference type="RefSeq" id="WP_155440123.1">
    <property type="nucleotide sequence ID" value="NZ_WNLA01000011.1"/>
</dbReference>
<name>A0A6L6Q2Q9_9BURK</name>
<dbReference type="InterPro" id="IPR005302">
    <property type="entry name" value="MoCF_Sase_C"/>
</dbReference>
<evidence type="ECO:0000313" key="3">
    <source>
        <dbReference type="Proteomes" id="UP000484015"/>
    </source>
</evidence>
<dbReference type="Proteomes" id="UP000484015">
    <property type="component" value="Unassembled WGS sequence"/>
</dbReference>
<dbReference type="EMBL" id="WNLA01000011">
    <property type="protein sequence ID" value="MTW03766.1"/>
    <property type="molecule type" value="Genomic_DNA"/>
</dbReference>
<gene>
    <name evidence="2" type="ORF">GM668_16915</name>
</gene>
<reference evidence="2 3" key="1">
    <citation type="submission" date="2019-11" db="EMBL/GenBank/DDBJ databases">
        <title>Type strains purchased from KCTC, JCM and DSMZ.</title>
        <authorList>
            <person name="Lu H."/>
        </authorList>
    </citation>
    <scope>NUCLEOTIDE SEQUENCE [LARGE SCALE GENOMIC DNA]</scope>
    <source>
        <strain evidence="2 3">KCTC 42409</strain>
    </source>
</reference>
<dbReference type="Pfam" id="PF03473">
    <property type="entry name" value="MOSC"/>
    <property type="match status" value="1"/>
</dbReference>
<comment type="caution">
    <text evidence="2">The sequence shown here is derived from an EMBL/GenBank/DDBJ whole genome shotgun (WGS) entry which is preliminary data.</text>
</comment>
<dbReference type="PROSITE" id="PS51340">
    <property type="entry name" value="MOSC"/>
    <property type="match status" value="1"/>
</dbReference>
<evidence type="ECO:0000313" key="2">
    <source>
        <dbReference type="EMBL" id="MTW03766.1"/>
    </source>
</evidence>
<dbReference type="GO" id="GO:0003824">
    <property type="term" value="F:catalytic activity"/>
    <property type="evidence" value="ECO:0007669"/>
    <property type="project" value="InterPro"/>
</dbReference>
<dbReference type="OrthoDB" id="581532at2"/>
<sequence>MAILSEITLYPIKSCAGMALRSATVTRAGLMTEQIYDREWVVVDENGMAMTQREHPRMALIVPKLKADTLELRAPGMLRLEIELGLPDPELAPTLQVQVWDDTVLAYDCDATTAAWFTNFLGVPCRLARFHANAHRAVSAKWTNGVEAVTLFSDGYPILVAGSASLDDVNAKLVAAGRSALPMNRFRPNIVIAGIEAFEEDYAESLRIGDVLLKPVKPCPRCPMPSIDQATGEFGPDPLDVMQGYRAKEEVDGAICFGMNAIVMEGDGQRLQVGQEIEVTLAF</sequence>
<dbReference type="InterPro" id="IPR005303">
    <property type="entry name" value="MOCOS_middle"/>
</dbReference>
<dbReference type="AlphaFoldDB" id="A0A6L6Q2Q9"/>
<keyword evidence="3" id="KW-1185">Reference proteome</keyword>
<feature type="domain" description="MOSC" evidence="1">
    <location>
        <begin position="125"/>
        <end position="280"/>
    </location>
</feature>
<dbReference type="GO" id="GO:0030151">
    <property type="term" value="F:molybdenum ion binding"/>
    <property type="evidence" value="ECO:0007669"/>
    <property type="project" value="InterPro"/>
</dbReference>
<dbReference type="GO" id="GO:0030170">
    <property type="term" value="F:pyridoxal phosphate binding"/>
    <property type="evidence" value="ECO:0007669"/>
    <property type="project" value="InterPro"/>
</dbReference>
<protein>
    <submittedName>
        <fullName evidence="2">MOSC domain-containing protein</fullName>
    </submittedName>
</protein>
<accession>A0A6L6Q2Q9</accession>
<dbReference type="SUPFAM" id="SSF141673">
    <property type="entry name" value="MOSC N-terminal domain-like"/>
    <property type="match status" value="1"/>
</dbReference>
<proteinExistence type="predicted"/>
<dbReference type="PANTHER" id="PTHR14237">
    <property type="entry name" value="MOLYBDOPTERIN COFACTOR SULFURASE MOSC"/>
    <property type="match status" value="1"/>
</dbReference>
<dbReference type="SUPFAM" id="SSF50800">
    <property type="entry name" value="PK beta-barrel domain-like"/>
    <property type="match status" value="1"/>
</dbReference>